<protein>
    <submittedName>
        <fullName evidence="1">Bacteriophage P22, Gp10, DNA-stabilising</fullName>
    </submittedName>
</protein>
<evidence type="ECO:0000313" key="2">
    <source>
        <dbReference type="EMBL" id="CAB4200302.1"/>
    </source>
</evidence>
<sequence>MKSPILGSAYVARSTNAADNRMINLYPEVTPDGGKESAYLLRCPGLRLVTTVGAGPVRGLWALGNAMYVVSGTTLYQVTKAGVVTSIGTVANSGPVSMADNGTQIFIAANPQGYIYNSVTNVFTQIVDPDFPGAVTVGYLDGYFVFNEPNSQKVWVTSLYEGTEVDPLEFASAEGSPDGLVSVIVDHREAWLFGSNSVEVWYDAGTPDFPLQRIQGAFNEIGCAAPYSVAKLDNGIFWLGSDARGNGIVYRSSGYAGTRISTHAIEYAIQSYGTITDAIAYTYQQDGHAFYVLVFPSASKTWVFDVATGAWHERASFALGEFARHRSNCQVNFDGETIVGDYADGRVYAFDLNVYSDDDAIQKWLRSWRALPSGQNNLKRTTHHSLQLDCESGVGLSGGTYDLLATEEGDIIASMTPESIILEQYGPLIATGASSTAIDPQVMLRWSDDGGHKWSNEHWRSMGAIGATGSRVIWRRLGMTMALRDRVYELSGTDPVKVAIMGAELILSATNA</sequence>
<accession>A0A6J5PJC3</accession>
<proteinExistence type="predicted"/>
<evidence type="ECO:0000313" key="3">
    <source>
        <dbReference type="EMBL" id="CAB5228822.1"/>
    </source>
</evidence>
<reference evidence="1" key="1">
    <citation type="submission" date="2020-05" db="EMBL/GenBank/DDBJ databases">
        <authorList>
            <person name="Chiriac C."/>
            <person name="Salcher M."/>
            <person name="Ghai R."/>
            <person name="Kavagutti S V."/>
        </authorList>
    </citation>
    <scope>NUCLEOTIDE SEQUENCE</scope>
</reference>
<name>A0A6J5PJC3_9CAUD</name>
<dbReference type="SUPFAM" id="SSF69322">
    <property type="entry name" value="Tricorn protease domain 2"/>
    <property type="match status" value="1"/>
</dbReference>
<evidence type="ECO:0000313" key="1">
    <source>
        <dbReference type="EMBL" id="CAB4171879.1"/>
    </source>
</evidence>
<dbReference type="EMBL" id="LR796879">
    <property type="protein sequence ID" value="CAB4171879.1"/>
    <property type="molecule type" value="Genomic_DNA"/>
</dbReference>
<organism evidence="1">
    <name type="scientific">uncultured Caudovirales phage</name>
    <dbReference type="NCBI Taxonomy" id="2100421"/>
    <lineage>
        <taxon>Viruses</taxon>
        <taxon>Duplodnaviria</taxon>
        <taxon>Heunggongvirae</taxon>
        <taxon>Uroviricota</taxon>
        <taxon>Caudoviricetes</taxon>
        <taxon>Peduoviridae</taxon>
        <taxon>Maltschvirus</taxon>
        <taxon>Maltschvirus maltsch</taxon>
    </lineage>
</organism>
<dbReference type="EMBL" id="LR797298">
    <property type="protein sequence ID" value="CAB4200302.1"/>
    <property type="molecule type" value="Genomic_DNA"/>
</dbReference>
<gene>
    <name evidence="2" type="ORF">UFOVP1345_35</name>
    <name evidence="3" type="ORF">UFOVP1542_35</name>
    <name evidence="1" type="ORF">UFOVP920_35</name>
</gene>
<dbReference type="EMBL" id="LR798390">
    <property type="protein sequence ID" value="CAB5228822.1"/>
    <property type="molecule type" value="Genomic_DNA"/>
</dbReference>